<reference evidence="2 3" key="1">
    <citation type="journal article" date="2022" name="Nat. Plants">
        <title>Genomes of leafy and leafless Platanthera orchids illuminate the evolution of mycoheterotrophy.</title>
        <authorList>
            <person name="Li M.H."/>
            <person name="Liu K.W."/>
            <person name="Li Z."/>
            <person name="Lu H.C."/>
            <person name="Ye Q.L."/>
            <person name="Zhang D."/>
            <person name="Wang J.Y."/>
            <person name="Li Y.F."/>
            <person name="Zhong Z.M."/>
            <person name="Liu X."/>
            <person name="Yu X."/>
            <person name="Liu D.K."/>
            <person name="Tu X.D."/>
            <person name="Liu B."/>
            <person name="Hao Y."/>
            <person name="Liao X.Y."/>
            <person name="Jiang Y.T."/>
            <person name="Sun W.H."/>
            <person name="Chen J."/>
            <person name="Chen Y.Q."/>
            <person name="Ai Y."/>
            <person name="Zhai J.W."/>
            <person name="Wu S.S."/>
            <person name="Zhou Z."/>
            <person name="Hsiao Y.Y."/>
            <person name="Wu W.L."/>
            <person name="Chen Y.Y."/>
            <person name="Lin Y.F."/>
            <person name="Hsu J.L."/>
            <person name="Li C.Y."/>
            <person name="Wang Z.W."/>
            <person name="Zhao X."/>
            <person name="Zhong W.Y."/>
            <person name="Ma X.K."/>
            <person name="Ma L."/>
            <person name="Huang J."/>
            <person name="Chen G.Z."/>
            <person name="Huang M.Z."/>
            <person name="Huang L."/>
            <person name="Peng D.H."/>
            <person name="Luo Y.B."/>
            <person name="Zou S.Q."/>
            <person name="Chen S.P."/>
            <person name="Lan S."/>
            <person name="Tsai W.C."/>
            <person name="Van de Peer Y."/>
            <person name="Liu Z.J."/>
        </authorList>
    </citation>
    <scope>NUCLEOTIDE SEQUENCE [LARGE SCALE GENOMIC DNA]</scope>
    <source>
        <strain evidence="2">Lor288</strain>
    </source>
</reference>
<dbReference type="InterPro" id="IPR019734">
    <property type="entry name" value="TPR_rpt"/>
</dbReference>
<dbReference type="EMBL" id="JBBWWR010000008">
    <property type="protein sequence ID" value="KAK8962181.1"/>
    <property type="molecule type" value="Genomic_DNA"/>
</dbReference>
<dbReference type="Gene3D" id="1.25.40.10">
    <property type="entry name" value="Tetratricopeptide repeat domain"/>
    <property type="match status" value="3"/>
</dbReference>
<gene>
    <name evidence="2" type="ORF">KSP40_PGU009070</name>
</gene>
<keyword evidence="3" id="KW-1185">Reference proteome</keyword>
<evidence type="ECO:0008006" key="4">
    <source>
        <dbReference type="Google" id="ProtNLM"/>
    </source>
</evidence>
<organism evidence="2 3">
    <name type="scientific">Platanthera guangdongensis</name>
    <dbReference type="NCBI Taxonomy" id="2320717"/>
    <lineage>
        <taxon>Eukaryota</taxon>
        <taxon>Viridiplantae</taxon>
        <taxon>Streptophyta</taxon>
        <taxon>Embryophyta</taxon>
        <taxon>Tracheophyta</taxon>
        <taxon>Spermatophyta</taxon>
        <taxon>Magnoliopsida</taxon>
        <taxon>Liliopsida</taxon>
        <taxon>Asparagales</taxon>
        <taxon>Orchidaceae</taxon>
        <taxon>Orchidoideae</taxon>
        <taxon>Orchideae</taxon>
        <taxon>Orchidinae</taxon>
        <taxon>Platanthera</taxon>
    </lineage>
</organism>
<evidence type="ECO:0000313" key="3">
    <source>
        <dbReference type="Proteomes" id="UP001412067"/>
    </source>
</evidence>
<dbReference type="PANTHER" id="PTHR44102:SF4">
    <property type="entry name" value="PROTEIN NPGR1"/>
    <property type="match status" value="1"/>
</dbReference>
<dbReference type="PANTHER" id="PTHR44102">
    <property type="entry name" value="PROTEIN NPG1"/>
    <property type="match status" value="1"/>
</dbReference>
<accession>A0ABR2MEQ4</accession>
<sequence length="732" mass="82136">MGRSLHVTWQQVETISGKTPTMLCACSGERERLHFDEMPQSPDSLATRDFSANGLSSRTGDWDSKIDISHQVDDVESALKEGLSLNYEEARALLGRLEYQRGNFDASLQVFQGIDVPALRPRMIKAIVERARPRKVHSKVEVLPVNAMSWHSVCLLLEAVFLKSKSLEELGRLEDAAAECKTILDIVESAWSNGVPVGIGDDCKFKQLLHKSLHLLPRLWERASLVEEAIAAYRRALSKPWDLGPQSCATLQKDLAISLLYGGSEVAILPNLQLHCGSQSPKNNTEEAILLLFILIGKVTSKEIRWDHEIMDHLTFALSISKQYESLAGYVEQLLPGIKSRRERWYLLALCHGASGLEKSALNLVRKALGHSEKKNHFLSLVLGAKLCHRNPAHADEGLEFAKRAITYCSTEQRHYHLIGVANHLLGSCYRNCAKSSKSDPERLKLESESLNSLQCAERFEKNDPQVIYSIALEHAMQRNLNLARDYAIRYLDMMAGCSVSGWRLLALVVSAEQNLKEAEAIIDLAIDESGELEQLELLRLKAILQVEQEELKGALETYRFLLSMIQARREKQFWYTDCEIETAQRLEMETWLDLAFVYTKLGLWADSNTCLNRAKSFGYCSPRMWHATGNLYKAQSLHKEALVAFSASLSIESDYVPSMVSAAAVLRMLGDQSLPIARSFLMNALRVDPTNHSAWENLGHVAKMEGLLVKAGDCFQAAYELSQSSPVMNFM</sequence>
<dbReference type="SMART" id="SM00028">
    <property type="entry name" value="TPR"/>
    <property type="match status" value="4"/>
</dbReference>
<dbReference type="Proteomes" id="UP001412067">
    <property type="component" value="Unassembled WGS sequence"/>
</dbReference>
<keyword evidence="1" id="KW-0175">Coiled coil</keyword>
<comment type="caution">
    <text evidence="2">The sequence shown here is derived from an EMBL/GenBank/DDBJ whole genome shotgun (WGS) entry which is preliminary data.</text>
</comment>
<proteinExistence type="predicted"/>
<evidence type="ECO:0000313" key="2">
    <source>
        <dbReference type="EMBL" id="KAK8962181.1"/>
    </source>
</evidence>
<dbReference type="SUPFAM" id="SSF48452">
    <property type="entry name" value="TPR-like"/>
    <property type="match status" value="1"/>
</dbReference>
<dbReference type="InterPro" id="IPR011990">
    <property type="entry name" value="TPR-like_helical_dom_sf"/>
</dbReference>
<protein>
    <recommendedName>
        <fullName evidence="4">Tetratricopeptide repeat protein 7A</fullName>
    </recommendedName>
</protein>
<dbReference type="InterPro" id="IPR043376">
    <property type="entry name" value="NPG1-like"/>
</dbReference>
<evidence type="ECO:0000256" key="1">
    <source>
        <dbReference type="SAM" id="Coils"/>
    </source>
</evidence>
<name>A0ABR2MEQ4_9ASPA</name>
<feature type="coiled-coil region" evidence="1">
    <location>
        <begin position="509"/>
        <end position="553"/>
    </location>
</feature>